<evidence type="ECO:0000256" key="10">
    <source>
        <dbReference type="ARBA" id="ARBA00023209"/>
    </source>
</evidence>
<evidence type="ECO:0000256" key="7">
    <source>
        <dbReference type="ARBA" id="ARBA00022840"/>
    </source>
</evidence>
<keyword evidence="5" id="KW-0547">Nucleotide-binding</keyword>
<dbReference type="Proteomes" id="UP001225596">
    <property type="component" value="Unassembled WGS sequence"/>
</dbReference>
<dbReference type="Pfam" id="PF00781">
    <property type="entry name" value="DAGK_cat"/>
    <property type="match status" value="1"/>
</dbReference>
<evidence type="ECO:0000256" key="1">
    <source>
        <dbReference type="ARBA" id="ARBA00001946"/>
    </source>
</evidence>
<dbReference type="NCBIfam" id="NF009604">
    <property type="entry name" value="PRK13057.1"/>
    <property type="match status" value="1"/>
</dbReference>
<keyword evidence="9" id="KW-0443">Lipid metabolism</keyword>
<dbReference type="Gene3D" id="2.60.200.40">
    <property type="match status" value="1"/>
</dbReference>
<dbReference type="InterPro" id="IPR050187">
    <property type="entry name" value="Lipid_Phosphate_FormReg"/>
</dbReference>
<dbReference type="Pfam" id="PF19279">
    <property type="entry name" value="YegS_C"/>
    <property type="match status" value="1"/>
</dbReference>
<dbReference type="InterPro" id="IPR045540">
    <property type="entry name" value="YegS/DAGK_C"/>
</dbReference>
<dbReference type="InterPro" id="IPR005218">
    <property type="entry name" value="Diacylglycerol/lipid_kinase"/>
</dbReference>
<accession>A0ABU1BND1</accession>
<dbReference type="EC" id="2.7.1.-" evidence="13"/>
<keyword evidence="8" id="KW-0460">Magnesium</keyword>
<evidence type="ECO:0000313" key="13">
    <source>
        <dbReference type="EMBL" id="MDQ9169551.1"/>
    </source>
</evidence>
<keyword evidence="10" id="KW-0594">Phospholipid biosynthesis</keyword>
<evidence type="ECO:0000256" key="6">
    <source>
        <dbReference type="ARBA" id="ARBA00022777"/>
    </source>
</evidence>
<evidence type="ECO:0000256" key="9">
    <source>
        <dbReference type="ARBA" id="ARBA00023098"/>
    </source>
</evidence>
<keyword evidence="3 13" id="KW-0808">Transferase</keyword>
<dbReference type="Gene3D" id="3.40.50.10330">
    <property type="entry name" value="Probable inorganic polyphosphate/atp-NAD kinase, domain 1"/>
    <property type="match status" value="1"/>
</dbReference>
<feature type="domain" description="DAGKc" evidence="12">
    <location>
        <begin position="1"/>
        <end position="127"/>
    </location>
</feature>
<proteinExistence type="predicted"/>
<dbReference type="InterPro" id="IPR016064">
    <property type="entry name" value="NAD/diacylglycerol_kinase_sf"/>
</dbReference>
<sequence>MPKHALLIINLKSKNGAWDIDQAIANLGKADITVTSKVASNAEELSQLIYQYCQEIDFVIIGGGDGTMNAAAGALVETGLPLGILPMGTANDLARTLKIPFDIEEAAEVIAQGHLHRIDLGMVNGRYFFNIANIGLGVQVKNNLSYEMKQQWGILSYVRGLIRALKTYRPFRAEIVCDGHMQRVTSIQIAVGNGRHYGGGMTVSEEAKIDDGMCSLYSVKPSSMWEFLKSAFAFRSGQFKSHHPVDLEQGSTIEINTNRRMAVSADGELMTYTPARFTVRKSAIEVFVPVEYLEQSSEANHVNTR</sequence>
<evidence type="ECO:0000256" key="3">
    <source>
        <dbReference type="ARBA" id="ARBA00022679"/>
    </source>
</evidence>
<dbReference type="RefSeq" id="WP_338435452.1">
    <property type="nucleotide sequence ID" value="NZ_JAUYVH010000001.1"/>
</dbReference>
<protein>
    <submittedName>
        <fullName evidence="13">Lipid kinase</fullName>
        <ecNumber evidence="13">2.7.1.-</ecNumber>
    </submittedName>
</protein>
<name>A0ABU1BND1_9BURK</name>
<organism evidence="13 14">
    <name type="scientific">Keguizhuia sedimenti</name>
    <dbReference type="NCBI Taxonomy" id="3064264"/>
    <lineage>
        <taxon>Bacteria</taxon>
        <taxon>Pseudomonadati</taxon>
        <taxon>Pseudomonadota</taxon>
        <taxon>Betaproteobacteria</taxon>
        <taxon>Burkholderiales</taxon>
        <taxon>Oxalobacteraceae</taxon>
        <taxon>Keguizhuia</taxon>
    </lineage>
</organism>
<keyword evidence="14" id="KW-1185">Reference proteome</keyword>
<evidence type="ECO:0000313" key="14">
    <source>
        <dbReference type="Proteomes" id="UP001225596"/>
    </source>
</evidence>
<evidence type="ECO:0000259" key="12">
    <source>
        <dbReference type="PROSITE" id="PS50146"/>
    </source>
</evidence>
<gene>
    <name evidence="13" type="ORF">Q8A64_03910</name>
</gene>
<dbReference type="GO" id="GO:0016301">
    <property type="term" value="F:kinase activity"/>
    <property type="evidence" value="ECO:0007669"/>
    <property type="project" value="UniProtKB-KW"/>
</dbReference>
<evidence type="ECO:0000256" key="8">
    <source>
        <dbReference type="ARBA" id="ARBA00022842"/>
    </source>
</evidence>
<dbReference type="InterPro" id="IPR017438">
    <property type="entry name" value="ATP-NAD_kinase_N"/>
</dbReference>
<evidence type="ECO:0000256" key="11">
    <source>
        <dbReference type="ARBA" id="ARBA00023264"/>
    </source>
</evidence>
<dbReference type="InterPro" id="IPR001206">
    <property type="entry name" value="Diacylglycerol_kinase_cat_dom"/>
</dbReference>
<keyword evidence="4" id="KW-0479">Metal-binding</keyword>
<dbReference type="PROSITE" id="PS50146">
    <property type="entry name" value="DAGK"/>
    <property type="match status" value="1"/>
</dbReference>
<reference evidence="13 14" key="1">
    <citation type="submission" date="2023-08" db="EMBL/GenBank/DDBJ databases">
        <title>Oxalobacteraceae gen .nov., isolated from river sludge outside the plant.</title>
        <authorList>
            <person name="Zhao S.Y."/>
        </authorList>
    </citation>
    <scope>NUCLEOTIDE SEQUENCE [LARGE SCALE GENOMIC DNA]</scope>
    <source>
        <strain evidence="13 14">R-40</strain>
    </source>
</reference>
<evidence type="ECO:0000256" key="2">
    <source>
        <dbReference type="ARBA" id="ARBA00022516"/>
    </source>
</evidence>
<keyword evidence="6 13" id="KW-0418">Kinase</keyword>
<dbReference type="NCBIfam" id="TIGR00147">
    <property type="entry name" value="YegS/Rv2252/BmrU family lipid kinase"/>
    <property type="match status" value="1"/>
</dbReference>
<evidence type="ECO:0000256" key="5">
    <source>
        <dbReference type="ARBA" id="ARBA00022741"/>
    </source>
</evidence>
<dbReference type="EMBL" id="JAUYVH010000001">
    <property type="protein sequence ID" value="MDQ9169551.1"/>
    <property type="molecule type" value="Genomic_DNA"/>
</dbReference>
<dbReference type="PANTHER" id="PTHR12358">
    <property type="entry name" value="SPHINGOSINE KINASE"/>
    <property type="match status" value="1"/>
</dbReference>
<keyword evidence="7" id="KW-0067">ATP-binding</keyword>
<keyword evidence="2" id="KW-0444">Lipid biosynthesis</keyword>
<dbReference type="SUPFAM" id="SSF111331">
    <property type="entry name" value="NAD kinase/diacylglycerol kinase-like"/>
    <property type="match status" value="1"/>
</dbReference>
<comment type="caution">
    <text evidence="13">The sequence shown here is derived from an EMBL/GenBank/DDBJ whole genome shotgun (WGS) entry which is preliminary data.</text>
</comment>
<evidence type="ECO:0000256" key="4">
    <source>
        <dbReference type="ARBA" id="ARBA00022723"/>
    </source>
</evidence>
<comment type="cofactor">
    <cofactor evidence="1">
        <name>Mg(2+)</name>
        <dbReference type="ChEBI" id="CHEBI:18420"/>
    </cofactor>
</comment>
<dbReference type="PANTHER" id="PTHR12358:SF106">
    <property type="entry name" value="LIPID KINASE YEGS"/>
    <property type="match status" value="1"/>
</dbReference>
<keyword evidence="11" id="KW-1208">Phospholipid metabolism</keyword>
<dbReference type="SMART" id="SM00046">
    <property type="entry name" value="DAGKc"/>
    <property type="match status" value="1"/>
</dbReference>